<dbReference type="EMBL" id="DQ489736">
    <property type="protein sequence ID" value="ACA82912.1"/>
    <property type="molecule type" value="Genomic_DNA"/>
</dbReference>
<evidence type="ECO:0000313" key="2">
    <source>
        <dbReference type="EMBL" id="ACA82912.1"/>
    </source>
</evidence>
<dbReference type="PIRSF" id="PIRSF035009">
    <property type="entry name" value="UCP035009_HSDR_N"/>
    <property type="match status" value="1"/>
</dbReference>
<name>B1MZG0_LEUCK</name>
<feature type="domain" description="Type I restriction enzyme R protein N-terminal" evidence="1">
    <location>
        <begin position="27"/>
        <end position="122"/>
    </location>
</feature>
<organism evidence="2 3">
    <name type="scientific">Leuconostoc citreum (strain KM20)</name>
    <dbReference type="NCBI Taxonomy" id="349519"/>
    <lineage>
        <taxon>Bacteria</taxon>
        <taxon>Bacillati</taxon>
        <taxon>Bacillota</taxon>
        <taxon>Bacilli</taxon>
        <taxon>Lactobacillales</taxon>
        <taxon>Lactobacillaceae</taxon>
        <taxon>Leuconostoc</taxon>
    </lineage>
</organism>
<dbReference type="RefSeq" id="WP_004907688.1">
    <property type="nucleotide sequence ID" value="NC_010471.1"/>
</dbReference>
<dbReference type="GO" id="GO:0005524">
    <property type="term" value="F:ATP binding"/>
    <property type="evidence" value="ECO:0007669"/>
    <property type="project" value="UniProtKB-KW"/>
</dbReference>
<dbReference type="Proteomes" id="UP000002166">
    <property type="component" value="Chromosome"/>
</dbReference>
<dbReference type="OrthoDB" id="9148007at2"/>
<dbReference type="GO" id="GO:0003677">
    <property type="term" value="F:DNA binding"/>
    <property type="evidence" value="ECO:0007669"/>
    <property type="project" value="UniProtKB-KW"/>
</dbReference>
<dbReference type="InterPro" id="IPR029464">
    <property type="entry name" value="HSDR_N"/>
</dbReference>
<dbReference type="KEGG" id="lci:LCK_01085"/>
<dbReference type="Pfam" id="PF13588">
    <property type="entry name" value="HSDR_N_2"/>
    <property type="match status" value="1"/>
</dbReference>
<sequence>MEKQDFVARTKQLSATVENLSDKISNEEQTKNALIMPFFMNLGYNIFDPTEFIPEFTADVGIKKGERVDYAIQLNNSIAMLVEAKELGSDLNNHSSQLHRYFNVTDAKFSILTNGDEYRFFTDLDKPNIMDSNPFLTIHVSNIKDNQINELFKFVKDNFDSDKISSTASDLKYVSQISIFFTQQIVNPSDDFVRIVLNEIGYEGQKNARVLDEFRPMVGRGIQALINERVNERLSHALDSTKTAEEPTSVVVNIDDNNVDEAIKNEIVTTSEELEVYTIAKAVLRNTLKTSRVFYRDNKAYFNVLIDNNIRKWVLRAFFNSVHSWVILNDGNNTKIEFDNPVDLLNFSDKIIAVAQQYV</sequence>
<keyword evidence="3" id="KW-1185">Reference proteome</keyword>
<proteinExistence type="predicted"/>
<dbReference type="HOGENOM" id="CLU_045501_0_0_9"/>
<evidence type="ECO:0000259" key="1">
    <source>
        <dbReference type="Pfam" id="PF13588"/>
    </source>
</evidence>
<dbReference type="Gene3D" id="3.90.1570.30">
    <property type="match status" value="1"/>
</dbReference>
<dbReference type="InterPro" id="IPR017035">
    <property type="entry name" value="UCP035009_HsdR_All3000-type"/>
</dbReference>
<gene>
    <name evidence="2" type="ordered locus">LCK_01085</name>
</gene>
<accession>B1MZG0</accession>
<dbReference type="AlphaFoldDB" id="B1MZG0"/>
<dbReference type="GO" id="GO:0009035">
    <property type="term" value="F:type I site-specific deoxyribonuclease activity"/>
    <property type="evidence" value="ECO:0007669"/>
    <property type="project" value="UniProtKB-EC"/>
</dbReference>
<evidence type="ECO:0000313" key="3">
    <source>
        <dbReference type="Proteomes" id="UP000002166"/>
    </source>
</evidence>
<dbReference type="GO" id="GO:0009307">
    <property type="term" value="P:DNA restriction-modification system"/>
    <property type="evidence" value="ECO:0007669"/>
    <property type="project" value="UniProtKB-KW"/>
</dbReference>
<dbReference type="eggNOG" id="COG4748">
    <property type="taxonomic scope" value="Bacteria"/>
</dbReference>
<protein>
    <submittedName>
        <fullName evidence="2">Prophage Lp2 protein 6</fullName>
    </submittedName>
</protein>
<reference evidence="2 3" key="1">
    <citation type="journal article" date="2008" name="J. Bacteriol.">
        <title>Complete genome sequence of Leuconostoc citreum KM20.</title>
        <authorList>
            <person name="Kim J.F."/>
            <person name="Jeong H."/>
            <person name="Lee J.-S."/>
            <person name="Choi S.-H."/>
            <person name="Ha M."/>
            <person name="Hur C.-G."/>
            <person name="Kim J.-S."/>
            <person name="Lee S."/>
            <person name="Park H.-S."/>
            <person name="Park Y.-H."/>
            <person name="Oh T.K."/>
        </authorList>
    </citation>
    <scope>NUCLEOTIDE SEQUENCE [LARGE SCALE GENOMIC DNA]</scope>
    <source>
        <strain evidence="2 3">KM20</strain>
    </source>
</reference>